<evidence type="ECO:0008006" key="4">
    <source>
        <dbReference type="Google" id="ProtNLM"/>
    </source>
</evidence>
<reference evidence="2 3" key="1">
    <citation type="journal article" date="2016" name="Genome Announc.">
        <title>Draft Genome Sequences of Five Rapidly Growing Mycobacterium Species, M. thermoresistibile, M. fortuitum subsp. acetamidolyticum, M. canariasense, M. brisbanense, and M. novocastrense.</title>
        <authorList>
            <person name="Katahira K."/>
            <person name="Ogura Y."/>
            <person name="Gotoh Y."/>
            <person name="Hayashi T."/>
        </authorList>
    </citation>
    <scope>NUCLEOTIDE SEQUENCE [LARGE SCALE GENOMIC DNA]</scope>
    <source>
        <strain evidence="2 3">JCM6368</strain>
    </source>
</reference>
<accession>A0A100WQI0</accession>
<keyword evidence="1" id="KW-0732">Signal</keyword>
<dbReference type="EMBL" id="BCSZ01000025">
    <property type="protein sequence ID" value="GAT02577.1"/>
    <property type="molecule type" value="Genomic_DNA"/>
</dbReference>
<proteinExistence type="predicted"/>
<evidence type="ECO:0000256" key="1">
    <source>
        <dbReference type="SAM" id="SignalP"/>
    </source>
</evidence>
<dbReference type="Proteomes" id="UP000069705">
    <property type="component" value="Unassembled WGS sequence"/>
</dbReference>
<feature type="chain" id="PRO_5007090406" description="Lipoprotein" evidence="1">
    <location>
        <begin position="28"/>
        <end position="124"/>
    </location>
</feature>
<protein>
    <recommendedName>
        <fullName evidence="4">Lipoprotein</fullName>
    </recommendedName>
</protein>
<sequence length="124" mass="13165">MCRHAATVLLVGLIPLAAACGNTPAPAPEPWTTETTTPAIKLQKADDPIEELTGRGSHCFETGVEAVAARMRAAEVIQADNAQKQRALDTKGELMPAGYPYTVTDVERKPNGTTCYIVQSSALL</sequence>
<dbReference type="AlphaFoldDB" id="A0A100WQI0"/>
<organism evidence="2 3">
    <name type="scientific">Mycolicibacterium fortuitum subsp. acetamidolyticum</name>
    <dbReference type="NCBI Taxonomy" id="144550"/>
    <lineage>
        <taxon>Bacteria</taxon>
        <taxon>Bacillati</taxon>
        <taxon>Actinomycetota</taxon>
        <taxon>Actinomycetes</taxon>
        <taxon>Mycobacteriales</taxon>
        <taxon>Mycobacteriaceae</taxon>
        <taxon>Mycolicibacterium</taxon>
    </lineage>
</organism>
<dbReference type="PROSITE" id="PS51257">
    <property type="entry name" value="PROKAR_LIPOPROTEIN"/>
    <property type="match status" value="1"/>
</dbReference>
<comment type="caution">
    <text evidence="2">The sequence shown here is derived from an EMBL/GenBank/DDBJ whole genome shotgun (WGS) entry which is preliminary data.</text>
</comment>
<name>A0A100WQI0_MYCFO</name>
<evidence type="ECO:0000313" key="3">
    <source>
        <dbReference type="Proteomes" id="UP000069705"/>
    </source>
</evidence>
<feature type="signal peptide" evidence="1">
    <location>
        <begin position="1"/>
        <end position="27"/>
    </location>
</feature>
<gene>
    <name evidence="2" type="ORF">RMCFA_2689</name>
</gene>
<reference evidence="3" key="2">
    <citation type="submission" date="2016-02" db="EMBL/GenBank/DDBJ databases">
        <title>Draft genome sequence of five rapidly growing Mycobacterium species.</title>
        <authorList>
            <person name="Katahira K."/>
            <person name="Gotou Y."/>
            <person name="Iida K."/>
            <person name="Ogura Y."/>
            <person name="Hayashi T."/>
        </authorList>
    </citation>
    <scope>NUCLEOTIDE SEQUENCE [LARGE SCALE GENOMIC DNA]</scope>
    <source>
        <strain evidence="3">JCM6368</strain>
    </source>
</reference>
<evidence type="ECO:0000313" key="2">
    <source>
        <dbReference type="EMBL" id="GAT02577.1"/>
    </source>
</evidence>